<dbReference type="AlphaFoldDB" id="A0A0W0U829"/>
<evidence type="ECO:0000313" key="7">
    <source>
        <dbReference type="EMBL" id="KTD03783.1"/>
    </source>
</evidence>
<dbReference type="SMART" id="SM00244">
    <property type="entry name" value="PHB"/>
    <property type="match status" value="1"/>
</dbReference>
<evidence type="ECO:0000256" key="2">
    <source>
        <dbReference type="ARBA" id="ARBA00007862"/>
    </source>
</evidence>
<dbReference type="NCBIfam" id="TIGR01932">
    <property type="entry name" value="hflC"/>
    <property type="match status" value="2"/>
</dbReference>
<dbReference type="PANTHER" id="PTHR42911:SF1">
    <property type="entry name" value="MODULATOR OF FTSH PROTEASE HFLC"/>
    <property type="match status" value="1"/>
</dbReference>
<name>A0A0W0U829_9GAMM</name>
<dbReference type="PATRIC" id="fig|45065.4.peg.468"/>
<dbReference type="CDD" id="cd03405">
    <property type="entry name" value="SPFH_HflC"/>
    <property type="match status" value="1"/>
</dbReference>
<keyword evidence="5" id="KW-0472">Membrane</keyword>
<evidence type="ECO:0000313" key="8">
    <source>
        <dbReference type="Proteomes" id="UP000054785"/>
    </source>
</evidence>
<comment type="caution">
    <text evidence="7">The sequence shown here is derived from an EMBL/GenBank/DDBJ whole genome shotgun (WGS) entry which is preliminary data.</text>
</comment>
<dbReference type="OrthoDB" id="9812991at2"/>
<protein>
    <recommendedName>
        <fullName evidence="6">Protein HflC</fullName>
    </recommendedName>
</protein>
<dbReference type="Proteomes" id="UP000054785">
    <property type="component" value="Unassembled WGS sequence"/>
</dbReference>
<keyword evidence="3" id="KW-0812">Transmembrane</keyword>
<evidence type="ECO:0000256" key="1">
    <source>
        <dbReference type="ARBA" id="ARBA00004167"/>
    </source>
</evidence>
<dbReference type="STRING" id="45065.Lgee_0440"/>
<evidence type="ECO:0000256" key="6">
    <source>
        <dbReference type="PIRNR" id="PIRNR005651"/>
    </source>
</evidence>
<dbReference type="InterPro" id="IPR001107">
    <property type="entry name" value="Band_7"/>
</dbReference>
<comment type="similarity">
    <text evidence="2 6">Belongs to the band 7/mec-2 family. HflC subfamily.</text>
</comment>
<evidence type="ECO:0000256" key="4">
    <source>
        <dbReference type="ARBA" id="ARBA00022989"/>
    </source>
</evidence>
<organism evidence="7 8">
    <name type="scientific">Legionella geestiana</name>
    <dbReference type="NCBI Taxonomy" id="45065"/>
    <lineage>
        <taxon>Bacteria</taxon>
        <taxon>Pseudomonadati</taxon>
        <taxon>Pseudomonadota</taxon>
        <taxon>Gammaproteobacteria</taxon>
        <taxon>Legionellales</taxon>
        <taxon>Legionellaceae</taxon>
        <taxon>Legionella</taxon>
    </lineage>
</organism>
<dbReference type="InterPro" id="IPR036013">
    <property type="entry name" value="Band_7/SPFH_dom_sf"/>
</dbReference>
<dbReference type="Pfam" id="PF01145">
    <property type="entry name" value="Band_7"/>
    <property type="match status" value="1"/>
</dbReference>
<evidence type="ECO:0000256" key="3">
    <source>
        <dbReference type="ARBA" id="ARBA00022692"/>
    </source>
</evidence>
<proteinExistence type="inferred from homology"/>
<comment type="function">
    <text evidence="6">HflC and HflK could regulate a protease.</text>
</comment>
<sequence length="304" mass="33891">MSIIKKILAITVAAILVLFISSAFTVMQGQEGIMLRLGRLVEEKGSNRLLVLEPGLHFKVPFIDSVRLFDVRLQTFDIKSSRIVTREKKDVMVDYFVKWRIENLANYYKSTGGNAFKAETLLEQQLNTSLRAEFGKRTISDVVTGGRDDVMDVLRVRAEQQAHGLGIAVTDVRIKGIELPDNTSNAIYQRMRADMQKIANRHRADGSAQAEAIQANADAEVTVLLAKAESEGQKVRAAGQAEAAAIYEAAYGQNPRFFGFYRSLKAYEQSFSGRRDVLVLDQNSAFFEYFKHGLTPGVSTSVKK</sequence>
<dbReference type="Gene3D" id="3.30.479.30">
    <property type="entry name" value="Band 7 domain"/>
    <property type="match status" value="1"/>
</dbReference>
<keyword evidence="8" id="KW-1185">Reference proteome</keyword>
<evidence type="ECO:0000256" key="5">
    <source>
        <dbReference type="ARBA" id="ARBA00023136"/>
    </source>
</evidence>
<accession>A0A0W0U829</accession>
<dbReference type="RefSeq" id="WP_028387473.1">
    <property type="nucleotide sequence ID" value="NZ_CAAAHN010000004.1"/>
</dbReference>
<dbReference type="GO" id="GO:0016020">
    <property type="term" value="C:membrane"/>
    <property type="evidence" value="ECO:0007669"/>
    <property type="project" value="UniProtKB-SubCell"/>
</dbReference>
<keyword evidence="4" id="KW-1133">Transmembrane helix</keyword>
<comment type="subcellular location">
    <subcellularLocation>
        <location evidence="1">Membrane</location>
        <topology evidence="1">Single-pass membrane protein</topology>
    </subcellularLocation>
</comment>
<dbReference type="PANTHER" id="PTHR42911">
    <property type="entry name" value="MODULATOR OF FTSH PROTEASE HFLC"/>
    <property type="match status" value="1"/>
</dbReference>
<dbReference type="InterPro" id="IPR010200">
    <property type="entry name" value="HflC"/>
</dbReference>
<reference evidence="7 8" key="1">
    <citation type="submission" date="2015-11" db="EMBL/GenBank/DDBJ databases">
        <title>Genomic analysis of 38 Legionella species identifies large and diverse effector repertoires.</title>
        <authorList>
            <person name="Burstein D."/>
            <person name="Amaro F."/>
            <person name="Zusman T."/>
            <person name="Lifshitz Z."/>
            <person name="Cohen O."/>
            <person name="Gilbert J.A."/>
            <person name="Pupko T."/>
            <person name="Shuman H.A."/>
            <person name="Segal G."/>
        </authorList>
    </citation>
    <scope>NUCLEOTIDE SEQUENCE [LARGE SCALE GENOMIC DNA]</scope>
    <source>
        <strain evidence="7 8">ATCC 49504</strain>
    </source>
</reference>
<dbReference type="EMBL" id="LNYC01000009">
    <property type="protein sequence ID" value="KTD03783.1"/>
    <property type="molecule type" value="Genomic_DNA"/>
</dbReference>
<gene>
    <name evidence="7" type="ORF">Lgee_0440</name>
</gene>
<dbReference type="PIRSF" id="PIRSF005651">
    <property type="entry name" value="HflC"/>
    <property type="match status" value="1"/>
</dbReference>
<dbReference type="SUPFAM" id="SSF117892">
    <property type="entry name" value="Band 7/SPFH domain"/>
    <property type="match status" value="1"/>
</dbReference>